<comment type="caution">
    <text evidence="2">The sequence shown here is derived from an EMBL/GenBank/DDBJ whole genome shotgun (WGS) entry which is preliminary data.</text>
</comment>
<protein>
    <submittedName>
        <fullName evidence="2">Uncharacterized protein</fullName>
    </submittedName>
</protein>
<proteinExistence type="predicted"/>
<organism evidence="2 3">
    <name type="scientific">Favolaschia claudopus</name>
    <dbReference type="NCBI Taxonomy" id="2862362"/>
    <lineage>
        <taxon>Eukaryota</taxon>
        <taxon>Fungi</taxon>
        <taxon>Dikarya</taxon>
        <taxon>Basidiomycota</taxon>
        <taxon>Agaricomycotina</taxon>
        <taxon>Agaricomycetes</taxon>
        <taxon>Agaricomycetidae</taxon>
        <taxon>Agaricales</taxon>
        <taxon>Marasmiineae</taxon>
        <taxon>Mycenaceae</taxon>
        <taxon>Favolaschia</taxon>
    </lineage>
</organism>
<evidence type="ECO:0000313" key="3">
    <source>
        <dbReference type="Proteomes" id="UP001362999"/>
    </source>
</evidence>
<keyword evidence="3" id="KW-1185">Reference proteome</keyword>
<feature type="region of interest" description="Disordered" evidence="1">
    <location>
        <begin position="22"/>
        <end position="43"/>
    </location>
</feature>
<accession>A0AAW0DVS2</accession>
<sequence>MFLSATDAQLYRSGICETLLDRRRTSATRSPQTQRPPSPLDNFAVSQRRERGGVNTTLKVHVLNVLLPPAGKPRQFKLKATHRRILSQRYRAAQRRVGLECTVCLGGRMTALYPRVSSRRQANLASTSPRQRIFALFSAFSACQRRALFALSIDVPRAGCALTLPSMSSASRERRAAARTLDAIHRRPASGTRVRVQAAGRLTPPPNTSSIGFTIALKSMLPAVDAAPRSGANLCLCTSPSAERRLSQVLTIQVLVRRPTMVYIGERGILPIVFPRAGNNEGSLQLLRRRIHDVPTPTITIQIVFPRAGLVSDSFDPRHR</sequence>
<dbReference type="EMBL" id="JAWWNJ010000005">
    <property type="protein sequence ID" value="KAK7055583.1"/>
    <property type="molecule type" value="Genomic_DNA"/>
</dbReference>
<dbReference type="AlphaFoldDB" id="A0AAW0DVS2"/>
<evidence type="ECO:0000313" key="2">
    <source>
        <dbReference type="EMBL" id="KAK7055583.1"/>
    </source>
</evidence>
<evidence type="ECO:0000256" key="1">
    <source>
        <dbReference type="SAM" id="MobiDB-lite"/>
    </source>
</evidence>
<name>A0AAW0DVS2_9AGAR</name>
<reference evidence="2 3" key="1">
    <citation type="journal article" date="2024" name="J Genomics">
        <title>Draft genome sequencing and assembly of Favolaschia claudopus CIRM-BRFM 2984 isolated from oak limbs.</title>
        <authorList>
            <person name="Navarro D."/>
            <person name="Drula E."/>
            <person name="Chaduli D."/>
            <person name="Cazenave R."/>
            <person name="Ahrendt S."/>
            <person name="Wang J."/>
            <person name="Lipzen A."/>
            <person name="Daum C."/>
            <person name="Barry K."/>
            <person name="Grigoriev I.V."/>
            <person name="Favel A."/>
            <person name="Rosso M.N."/>
            <person name="Martin F."/>
        </authorList>
    </citation>
    <scope>NUCLEOTIDE SEQUENCE [LARGE SCALE GENOMIC DNA]</scope>
    <source>
        <strain evidence="2 3">CIRM-BRFM 2984</strain>
    </source>
</reference>
<gene>
    <name evidence="2" type="ORF">R3P38DRAFT_3342646</name>
</gene>
<dbReference type="Proteomes" id="UP001362999">
    <property type="component" value="Unassembled WGS sequence"/>
</dbReference>